<dbReference type="AlphaFoldDB" id="A0A220U334"/>
<dbReference type="KEGG" id="vil:CFK37_09290"/>
<dbReference type="CDD" id="cd01392">
    <property type="entry name" value="HTH_LacI"/>
    <property type="match status" value="1"/>
</dbReference>
<dbReference type="EMBL" id="CP022315">
    <property type="protein sequence ID" value="ASK62336.1"/>
    <property type="molecule type" value="Genomic_DNA"/>
</dbReference>
<dbReference type="InterPro" id="IPR046335">
    <property type="entry name" value="LacI/GalR-like_sensor"/>
</dbReference>
<keyword evidence="3" id="KW-0238">DNA-binding</keyword>
<dbReference type="GO" id="GO:0003700">
    <property type="term" value="F:DNA-binding transcription factor activity"/>
    <property type="evidence" value="ECO:0007669"/>
    <property type="project" value="TreeGrafter"/>
</dbReference>
<keyword evidence="2" id="KW-0805">Transcription regulation</keyword>
<dbReference type="Gene3D" id="1.10.260.40">
    <property type="entry name" value="lambda repressor-like DNA-binding domains"/>
    <property type="match status" value="1"/>
</dbReference>
<evidence type="ECO:0000256" key="3">
    <source>
        <dbReference type="ARBA" id="ARBA00023125"/>
    </source>
</evidence>
<dbReference type="PANTHER" id="PTHR30146">
    <property type="entry name" value="LACI-RELATED TRANSCRIPTIONAL REPRESSOR"/>
    <property type="match status" value="1"/>
</dbReference>
<dbReference type="CDD" id="cd06267">
    <property type="entry name" value="PBP1_LacI_sugar_binding-like"/>
    <property type="match status" value="1"/>
</dbReference>
<dbReference type="OrthoDB" id="9784962at2"/>
<evidence type="ECO:0000256" key="2">
    <source>
        <dbReference type="ARBA" id="ARBA00023015"/>
    </source>
</evidence>
<evidence type="ECO:0000256" key="4">
    <source>
        <dbReference type="ARBA" id="ARBA00023163"/>
    </source>
</evidence>
<sequence length="353" mass="39467">MDLRSIMGIYILGRCMCKMVTLKDVAKSAGVHPSVVSRVVNNDDGLHIKEDTRRRILDTIKELNYRPNQSARNLKKNETKMLGMVIPDFSNPVYASIIHGAEDQAAMENYNLLVYSMKQKGLKKNYFSHLLEDRIDGLLIANSESDDTEILELQKTNKPFVLVNRLINGINNYVVLNDELGGKLATKHLTELGHKRIAHITGPLFTGTGLRRFQGYRQGLREADIEFNSSHVQESEYTVESGYASMQKLLNLPELPTAIFASNIMICLGAMRAIYDKGLSIPEDISIVGIHDTFFGSSLFPSLTTVKMPLYEMGAESVKKLIASIKGDERENGQGLTIKEASLIVRDSTRELD</sequence>
<keyword evidence="1" id="KW-0678">Repressor</keyword>
<name>A0A220U334_9BACI</name>
<evidence type="ECO:0000256" key="1">
    <source>
        <dbReference type="ARBA" id="ARBA00022491"/>
    </source>
</evidence>
<keyword evidence="7" id="KW-1185">Reference proteome</keyword>
<accession>A0A220U334</accession>
<feature type="domain" description="HTH lacI-type" evidence="5">
    <location>
        <begin position="20"/>
        <end position="76"/>
    </location>
</feature>
<dbReference type="PROSITE" id="PS50932">
    <property type="entry name" value="HTH_LACI_2"/>
    <property type="match status" value="1"/>
</dbReference>
<evidence type="ECO:0000313" key="6">
    <source>
        <dbReference type="EMBL" id="ASK62336.1"/>
    </source>
</evidence>
<evidence type="ECO:0000259" key="5">
    <source>
        <dbReference type="PROSITE" id="PS50932"/>
    </source>
</evidence>
<dbReference type="InterPro" id="IPR028082">
    <property type="entry name" value="Peripla_BP_I"/>
</dbReference>
<dbReference type="Pfam" id="PF00356">
    <property type="entry name" value="LacI"/>
    <property type="match status" value="1"/>
</dbReference>
<dbReference type="InterPro" id="IPR010982">
    <property type="entry name" value="Lambda_DNA-bd_dom_sf"/>
</dbReference>
<dbReference type="Proteomes" id="UP000198312">
    <property type="component" value="Chromosome"/>
</dbReference>
<dbReference type="PANTHER" id="PTHR30146:SF148">
    <property type="entry name" value="HTH-TYPE TRANSCRIPTIONAL REPRESSOR PURR-RELATED"/>
    <property type="match status" value="1"/>
</dbReference>
<dbReference type="SMART" id="SM00354">
    <property type="entry name" value="HTH_LACI"/>
    <property type="match status" value="1"/>
</dbReference>
<protein>
    <submittedName>
        <fullName evidence="6">LacI family transcriptional regulator</fullName>
    </submittedName>
</protein>
<reference evidence="6 7" key="1">
    <citation type="submission" date="2017-07" db="EMBL/GenBank/DDBJ databases">
        <title>Virgibacillus sp. LM2416.</title>
        <authorList>
            <person name="Tak E.J."/>
            <person name="Bae J.-W."/>
        </authorList>
    </citation>
    <scope>NUCLEOTIDE SEQUENCE [LARGE SCALE GENOMIC DNA]</scope>
    <source>
        <strain evidence="6 7">LM2416</strain>
    </source>
</reference>
<evidence type="ECO:0000313" key="7">
    <source>
        <dbReference type="Proteomes" id="UP000198312"/>
    </source>
</evidence>
<organism evidence="6 7">
    <name type="scientific">Virgibacillus phasianinus</name>
    <dbReference type="NCBI Taxonomy" id="2017483"/>
    <lineage>
        <taxon>Bacteria</taxon>
        <taxon>Bacillati</taxon>
        <taxon>Bacillota</taxon>
        <taxon>Bacilli</taxon>
        <taxon>Bacillales</taxon>
        <taxon>Bacillaceae</taxon>
        <taxon>Virgibacillus</taxon>
    </lineage>
</organism>
<proteinExistence type="predicted"/>
<dbReference type="Pfam" id="PF13377">
    <property type="entry name" value="Peripla_BP_3"/>
    <property type="match status" value="1"/>
</dbReference>
<dbReference type="GO" id="GO:0000976">
    <property type="term" value="F:transcription cis-regulatory region binding"/>
    <property type="evidence" value="ECO:0007669"/>
    <property type="project" value="TreeGrafter"/>
</dbReference>
<keyword evidence="4" id="KW-0804">Transcription</keyword>
<dbReference type="Gene3D" id="3.40.50.2300">
    <property type="match status" value="2"/>
</dbReference>
<dbReference type="SUPFAM" id="SSF47413">
    <property type="entry name" value="lambda repressor-like DNA-binding domains"/>
    <property type="match status" value="1"/>
</dbReference>
<dbReference type="SUPFAM" id="SSF53822">
    <property type="entry name" value="Periplasmic binding protein-like I"/>
    <property type="match status" value="1"/>
</dbReference>
<gene>
    <name evidence="6" type="ORF">CFK37_09290</name>
</gene>
<dbReference type="InterPro" id="IPR000843">
    <property type="entry name" value="HTH_LacI"/>
</dbReference>